<evidence type="ECO:0000256" key="9">
    <source>
        <dbReference type="ARBA" id="ARBA00046608"/>
    </source>
</evidence>
<reference evidence="12" key="1">
    <citation type="journal article" date="2014" name="Int. J. Syst. Evol. Microbiol.">
        <title>Complete genome of a new Firmicutes species belonging to the dominant human colonic microbiota ('Ruminococcus bicirculans') reveals two chromosomes and a selective capacity to utilize plant glucans.</title>
        <authorList>
            <consortium name="NISC Comparative Sequencing Program"/>
            <person name="Wegmann U."/>
            <person name="Louis P."/>
            <person name="Goesmann A."/>
            <person name="Henrissat B."/>
            <person name="Duncan S.H."/>
            <person name="Flint H.J."/>
        </authorList>
    </citation>
    <scope>NUCLEOTIDE SEQUENCE</scope>
    <source>
        <strain evidence="12">NBRC 103408</strain>
    </source>
</reference>
<dbReference type="PANTHER" id="PTHR30100">
    <property type="entry name" value="FATTY ACID/PHOSPHOLIPID SYNTHESIS PROTEIN PLSX"/>
    <property type="match status" value="1"/>
</dbReference>
<gene>
    <name evidence="10 12" type="primary">plsX</name>
    <name evidence="12" type="ORF">GCM10007924_28690</name>
</gene>
<keyword evidence="13" id="KW-1185">Reference proteome</keyword>
<dbReference type="PANTHER" id="PTHR30100:SF1">
    <property type="entry name" value="PHOSPHATE ACYLTRANSFERASE"/>
    <property type="match status" value="1"/>
</dbReference>
<keyword evidence="3 10" id="KW-0444">Lipid biosynthesis</keyword>
<keyword evidence="2 10" id="KW-0963">Cytoplasm</keyword>
<comment type="similarity">
    <text evidence="10">Belongs to the PlsX family.</text>
</comment>
<comment type="pathway">
    <text evidence="10">Lipid metabolism; phospholipid metabolism.</text>
</comment>
<evidence type="ECO:0000313" key="12">
    <source>
        <dbReference type="EMBL" id="GLQ07648.1"/>
    </source>
</evidence>
<comment type="catalytic activity">
    <reaction evidence="1 10">
        <text>a fatty acyl-[ACP] + phosphate = an acyl phosphate + holo-[ACP]</text>
        <dbReference type="Rhea" id="RHEA:42292"/>
        <dbReference type="Rhea" id="RHEA-COMP:9685"/>
        <dbReference type="Rhea" id="RHEA-COMP:14125"/>
        <dbReference type="ChEBI" id="CHEBI:43474"/>
        <dbReference type="ChEBI" id="CHEBI:59918"/>
        <dbReference type="ChEBI" id="CHEBI:64479"/>
        <dbReference type="ChEBI" id="CHEBI:138651"/>
        <dbReference type="EC" id="2.3.1.274"/>
    </reaction>
</comment>
<feature type="region of interest" description="Disordered" evidence="11">
    <location>
        <begin position="346"/>
        <end position="371"/>
    </location>
</feature>
<dbReference type="GO" id="GO:0016746">
    <property type="term" value="F:acyltransferase activity"/>
    <property type="evidence" value="ECO:0007669"/>
    <property type="project" value="UniProtKB-KW"/>
</dbReference>
<dbReference type="InterPro" id="IPR003664">
    <property type="entry name" value="FA_synthesis"/>
</dbReference>
<dbReference type="EMBL" id="BSNF01000008">
    <property type="protein sequence ID" value="GLQ07648.1"/>
    <property type="molecule type" value="Genomic_DNA"/>
</dbReference>
<dbReference type="HAMAP" id="MF_00019">
    <property type="entry name" value="PlsX"/>
    <property type="match status" value="1"/>
</dbReference>
<keyword evidence="7 10" id="KW-1208">Phospholipid metabolism</keyword>
<proteinExistence type="inferred from homology"/>
<comment type="subcellular location">
    <subcellularLocation>
        <location evidence="10">Cytoplasm</location>
    </subcellularLocation>
    <text evidence="10">Associated with the membrane possibly through PlsY.</text>
</comment>
<evidence type="ECO:0000313" key="13">
    <source>
        <dbReference type="Proteomes" id="UP001161409"/>
    </source>
</evidence>
<evidence type="ECO:0000256" key="2">
    <source>
        <dbReference type="ARBA" id="ARBA00022490"/>
    </source>
</evidence>
<evidence type="ECO:0000256" key="5">
    <source>
        <dbReference type="ARBA" id="ARBA00023098"/>
    </source>
</evidence>
<evidence type="ECO:0000256" key="7">
    <source>
        <dbReference type="ARBA" id="ARBA00023264"/>
    </source>
</evidence>
<name>A0ABQ5U7J4_9PROT</name>
<comment type="subunit">
    <text evidence="9 10">Homodimer. Probably interacts with PlsY.</text>
</comment>
<dbReference type="NCBIfam" id="TIGR00182">
    <property type="entry name" value="plsX"/>
    <property type="match status" value="1"/>
</dbReference>
<dbReference type="Gene3D" id="3.40.718.10">
    <property type="entry name" value="Isopropylmalate Dehydrogenase"/>
    <property type="match status" value="1"/>
</dbReference>
<evidence type="ECO:0000256" key="3">
    <source>
        <dbReference type="ARBA" id="ARBA00022516"/>
    </source>
</evidence>
<keyword evidence="4 10" id="KW-0808">Transferase</keyword>
<evidence type="ECO:0000256" key="11">
    <source>
        <dbReference type="SAM" id="MobiDB-lite"/>
    </source>
</evidence>
<evidence type="ECO:0000256" key="6">
    <source>
        <dbReference type="ARBA" id="ARBA00023209"/>
    </source>
</evidence>
<evidence type="ECO:0000256" key="4">
    <source>
        <dbReference type="ARBA" id="ARBA00022679"/>
    </source>
</evidence>
<accession>A0ABQ5U7J4</accession>
<comment type="caution">
    <text evidence="12">The sequence shown here is derived from an EMBL/GenBank/DDBJ whole genome shotgun (WGS) entry which is preliminary data.</text>
</comment>
<keyword evidence="5 10" id="KW-0443">Lipid metabolism</keyword>
<comment type="function">
    <text evidence="10">Catalyzes the reversible formation of acyl-phosphate (acyl-PO(4)) from acyl-[acyl-carrier-protein] (acyl-ACP). This enzyme utilizes acyl-ACP as fatty acyl donor, but not acyl-CoA.</text>
</comment>
<protein>
    <recommendedName>
        <fullName evidence="8 10">Phosphate acyltransferase</fullName>
        <ecNumber evidence="8 10">2.3.1.274</ecNumber>
    </recommendedName>
    <alternativeName>
        <fullName evidence="10">Acyl-ACP phosphotransacylase</fullName>
    </alternativeName>
    <alternativeName>
        <fullName evidence="10">Acyl-[acyl-carrier-protein]--phosphate acyltransferase</fullName>
    </alternativeName>
    <alternativeName>
        <fullName evidence="10">Phosphate-acyl-ACP acyltransferase</fullName>
    </alternativeName>
</protein>
<evidence type="ECO:0000256" key="8">
    <source>
        <dbReference type="ARBA" id="ARBA00024069"/>
    </source>
</evidence>
<dbReference type="PIRSF" id="PIRSF002465">
    <property type="entry name" value="Phsphlp_syn_PlsX"/>
    <property type="match status" value="1"/>
</dbReference>
<dbReference type="InterPro" id="IPR012281">
    <property type="entry name" value="Phospholipid_synth_PlsX-like"/>
</dbReference>
<keyword evidence="6 10" id="KW-0594">Phospholipid biosynthesis</keyword>
<dbReference type="Proteomes" id="UP001161409">
    <property type="component" value="Unassembled WGS sequence"/>
</dbReference>
<sequence length="371" mass="39363">MMSKDVVIALDAMGGDHAPDIVIKGVDIVRVQFPQARFLLFGDEKRLAPLLDAHPGVKEVCEVRHTDQAIKGEDKPSQALRKGRQSSMRLAIDAVREGEAGGVVSAGNTGALMAMAKFSLRTLPGIDRPAIASMLPSLKGETVMLDLGANVECDADNLVQFAVMGADFARAVLGRVPPRVGLLNVGVEELKGSDTIREAGDRLRSMENPPFEYCGFIEGDDITRGTVDVVVTDGFTGNVALKTAEGVASLFANFLRVGFKSSLLSKLGYLLARGGLRILKDRLDPRGYNGGVFLGLNGVCVKSHGGTDALGFANAIAVTIEMVSEGMIDKMIAHFKAFDAQGKLGHNGDTPSVDPDSDEDGLPADTEKVKQ</sequence>
<dbReference type="EC" id="2.3.1.274" evidence="8 10"/>
<evidence type="ECO:0000256" key="10">
    <source>
        <dbReference type="HAMAP-Rule" id="MF_00019"/>
    </source>
</evidence>
<dbReference type="Pfam" id="PF02504">
    <property type="entry name" value="FA_synthesis"/>
    <property type="match status" value="1"/>
</dbReference>
<reference evidence="12" key="2">
    <citation type="submission" date="2023-01" db="EMBL/GenBank/DDBJ databases">
        <title>Draft genome sequence of Sneathiella chinensis strain NBRC 103408.</title>
        <authorList>
            <person name="Sun Q."/>
            <person name="Mori K."/>
        </authorList>
    </citation>
    <scope>NUCLEOTIDE SEQUENCE</scope>
    <source>
        <strain evidence="12">NBRC 103408</strain>
    </source>
</reference>
<evidence type="ECO:0000256" key="1">
    <source>
        <dbReference type="ARBA" id="ARBA00001232"/>
    </source>
</evidence>
<dbReference type="SUPFAM" id="SSF53659">
    <property type="entry name" value="Isocitrate/Isopropylmalate dehydrogenase-like"/>
    <property type="match status" value="1"/>
</dbReference>
<keyword evidence="12" id="KW-0012">Acyltransferase</keyword>
<organism evidence="12 13">
    <name type="scientific">Sneathiella chinensis</name>
    <dbReference type="NCBI Taxonomy" id="349750"/>
    <lineage>
        <taxon>Bacteria</taxon>
        <taxon>Pseudomonadati</taxon>
        <taxon>Pseudomonadota</taxon>
        <taxon>Alphaproteobacteria</taxon>
        <taxon>Sneathiellales</taxon>
        <taxon>Sneathiellaceae</taxon>
        <taxon>Sneathiella</taxon>
    </lineage>
</organism>